<organism evidence="6 7">
    <name type="scientific">Desulfovibrio desulfuricans</name>
    <dbReference type="NCBI Taxonomy" id="876"/>
    <lineage>
        <taxon>Bacteria</taxon>
        <taxon>Pseudomonadati</taxon>
        <taxon>Thermodesulfobacteriota</taxon>
        <taxon>Desulfovibrionia</taxon>
        <taxon>Desulfovibrionales</taxon>
        <taxon>Desulfovibrionaceae</taxon>
        <taxon>Desulfovibrio</taxon>
    </lineage>
</organism>
<dbReference type="EMBL" id="CP036295">
    <property type="protein sequence ID" value="QCC85996.1"/>
    <property type="molecule type" value="Genomic_DNA"/>
</dbReference>
<dbReference type="Gene3D" id="3.90.105.10">
    <property type="entry name" value="Molybdopterin biosynthesis moea protein, domain 2"/>
    <property type="match status" value="1"/>
</dbReference>
<evidence type="ECO:0000313" key="6">
    <source>
        <dbReference type="EMBL" id="QCC85996.1"/>
    </source>
</evidence>
<comment type="cofactor">
    <cofactor evidence="4">
        <name>Mg(2+)</name>
        <dbReference type="ChEBI" id="CHEBI:18420"/>
    </cofactor>
</comment>
<dbReference type="Pfam" id="PF03453">
    <property type="entry name" value="MoeA_N"/>
    <property type="match status" value="1"/>
</dbReference>
<evidence type="ECO:0000256" key="3">
    <source>
        <dbReference type="ARBA" id="ARBA00047317"/>
    </source>
</evidence>
<dbReference type="InterPro" id="IPR038987">
    <property type="entry name" value="MoeA-like"/>
</dbReference>
<sequence>MSLYFCLRETADIAAFISGTDALPQESIPASEALGRVLGQNVYAPFPCPACNRSTRDGYAVRSADVAGARPENPVLLRLAGECRMGAMCSKALHAGEAWRVYTGSDVPEGADEVVMQEDAAPAGPPPAWSISATAIAVYRPGAAGQHMLTRGADLPQGELLAQAGTKLGAHHLALLAQFFRHLPVHRRPVLGVLATGDEFCPPTPATAVAAGQCNTNALLLQALATTLGARCQHLGTVPDNIDVLHKHLRAALPDGPTPCDVVVVVGGSSGGKRDFSAQAIAALPGCRLYGHDQRVSSGRPLTIARVGQTSVWGLPGHPLSLALAAQVFLAPLLQKLGGQQAAPGFINPAPSVLARLGLALPVEGTAPAHYPVMLRRGHGRLTAWPVPAGTGKTAVLRDMHGWITMPGCPDAAAGTAKSGLRRGAAIRVRLFA</sequence>
<comment type="catalytic activity">
    <reaction evidence="3">
        <text>adenylyl-molybdopterin + molybdate = Mo-molybdopterin + AMP + H(+)</text>
        <dbReference type="Rhea" id="RHEA:35047"/>
        <dbReference type="ChEBI" id="CHEBI:15378"/>
        <dbReference type="ChEBI" id="CHEBI:36264"/>
        <dbReference type="ChEBI" id="CHEBI:62727"/>
        <dbReference type="ChEBI" id="CHEBI:71302"/>
        <dbReference type="ChEBI" id="CHEBI:456215"/>
        <dbReference type="EC" id="2.10.1.1"/>
    </reaction>
</comment>
<evidence type="ECO:0000259" key="5">
    <source>
        <dbReference type="SMART" id="SM00852"/>
    </source>
</evidence>
<accession>A0A4P7UI18</accession>
<keyword evidence="4 6" id="KW-0808">Transferase</keyword>
<dbReference type="Gene3D" id="2.170.190.11">
    <property type="entry name" value="Molybdopterin biosynthesis moea protein, domain 3"/>
    <property type="match status" value="1"/>
</dbReference>
<comment type="function">
    <text evidence="1 4">Catalyzes the insertion of molybdate into adenylated molybdopterin with the concomitant release of AMP.</text>
</comment>
<name>A0A4P7UI18_DESDE</name>
<dbReference type="Pfam" id="PF00994">
    <property type="entry name" value="MoCF_biosynth"/>
    <property type="match status" value="1"/>
</dbReference>
<dbReference type="UniPathway" id="UPA00344"/>
<dbReference type="RefSeq" id="WP_136400117.1">
    <property type="nucleotide sequence ID" value="NZ_CP036295.1"/>
</dbReference>
<comment type="pathway">
    <text evidence="4">Cofactor biosynthesis; molybdopterin biosynthesis.</text>
</comment>
<dbReference type="Proteomes" id="UP000297065">
    <property type="component" value="Chromosome"/>
</dbReference>
<gene>
    <name evidence="6" type="ORF">DDIC_08930</name>
</gene>
<dbReference type="InterPro" id="IPR036135">
    <property type="entry name" value="MoeA_linker/N_sf"/>
</dbReference>
<evidence type="ECO:0000313" key="7">
    <source>
        <dbReference type="Proteomes" id="UP000297065"/>
    </source>
</evidence>
<keyword evidence="4" id="KW-0460">Magnesium</keyword>
<evidence type="ECO:0000256" key="1">
    <source>
        <dbReference type="ARBA" id="ARBA00002901"/>
    </source>
</evidence>
<dbReference type="AlphaFoldDB" id="A0A4P7UI18"/>
<protein>
    <recommendedName>
        <fullName evidence="4">Molybdopterin molybdenumtransferase</fullName>
        <ecNumber evidence="4">2.10.1.1</ecNumber>
    </recommendedName>
</protein>
<dbReference type="EC" id="2.10.1.1" evidence="4"/>
<evidence type="ECO:0000256" key="4">
    <source>
        <dbReference type="RuleBase" id="RU365090"/>
    </source>
</evidence>
<dbReference type="SUPFAM" id="SSF53218">
    <property type="entry name" value="Molybdenum cofactor biosynthesis proteins"/>
    <property type="match status" value="1"/>
</dbReference>
<dbReference type="SUPFAM" id="SSF63882">
    <property type="entry name" value="MoeA N-terminal region -like"/>
    <property type="match status" value="1"/>
</dbReference>
<dbReference type="InterPro" id="IPR001453">
    <property type="entry name" value="MoaB/Mog_dom"/>
</dbReference>
<dbReference type="GO" id="GO:0005829">
    <property type="term" value="C:cytosol"/>
    <property type="evidence" value="ECO:0007669"/>
    <property type="project" value="TreeGrafter"/>
</dbReference>
<keyword evidence="4" id="KW-0500">Molybdenum</keyword>
<dbReference type="GO" id="GO:0061599">
    <property type="term" value="F:molybdopterin molybdotransferase activity"/>
    <property type="evidence" value="ECO:0007669"/>
    <property type="project" value="UniProtKB-UniRule"/>
</dbReference>
<dbReference type="Gene3D" id="3.40.980.10">
    <property type="entry name" value="MoaB/Mog-like domain"/>
    <property type="match status" value="1"/>
</dbReference>
<dbReference type="CDD" id="cd00887">
    <property type="entry name" value="MoeA"/>
    <property type="match status" value="1"/>
</dbReference>
<keyword evidence="4" id="KW-0501">Molybdenum cofactor biosynthesis</keyword>
<dbReference type="InterPro" id="IPR036425">
    <property type="entry name" value="MoaB/Mog-like_dom_sf"/>
</dbReference>
<dbReference type="PANTHER" id="PTHR10192:SF5">
    <property type="entry name" value="GEPHYRIN"/>
    <property type="match status" value="1"/>
</dbReference>
<evidence type="ECO:0000256" key="2">
    <source>
        <dbReference type="ARBA" id="ARBA00010763"/>
    </source>
</evidence>
<dbReference type="InterPro" id="IPR005110">
    <property type="entry name" value="MoeA_linker/N"/>
</dbReference>
<dbReference type="Gene3D" id="2.40.340.10">
    <property type="entry name" value="MoeA, C-terminal, domain IV"/>
    <property type="match status" value="1"/>
</dbReference>
<dbReference type="GO" id="GO:0006777">
    <property type="term" value="P:Mo-molybdopterin cofactor biosynthetic process"/>
    <property type="evidence" value="ECO:0007669"/>
    <property type="project" value="UniProtKB-UniRule"/>
</dbReference>
<dbReference type="PANTHER" id="PTHR10192">
    <property type="entry name" value="MOLYBDOPTERIN BIOSYNTHESIS PROTEIN"/>
    <property type="match status" value="1"/>
</dbReference>
<dbReference type="OrthoDB" id="9804758at2"/>
<keyword evidence="4" id="KW-0479">Metal-binding</keyword>
<feature type="domain" description="MoaB/Mog" evidence="5">
    <location>
        <begin position="192"/>
        <end position="336"/>
    </location>
</feature>
<reference evidence="6 7" key="1">
    <citation type="submission" date="2019-02" db="EMBL/GenBank/DDBJ databases">
        <title>Complete Genome Sequence of Desulfovibrio desulfuricans IC1, a Sulfonate Utilizing Anaerobe.</title>
        <authorList>
            <person name="Day L.A."/>
            <person name="De Leon K.B."/>
            <person name="Wall J.D."/>
        </authorList>
    </citation>
    <scope>NUCLEOTIDE SEQUENCE [LARGE SCALE GENOMIC DNA]</scope>
    <source>
        <strain evidence="6 7">IC1</strain>
    </source>
</reference>
<dbReference type="SMART" id="SM00852">
    <property type="entry name" value="MoCF_biosynth"/>
    <property type="match status" value="1"/>
</dbReference>
<proteinExistence type="inferred from homology"/>
<dbReference type="InterPro" id="IPR036688">
    <property type="entry name" value="MoeA_C_domain_IV_sf"/>
</dbReference>
<dbReference type="GO" id="GO:0046872">
    <property type="term" value="F:metal ion binding"/>
    <property type="evidence" value="ECO:0007669"/>
    <property type="project" value="UniProtKB-UniRule"/>
</dbReference>
<comment type="similarity">
    <text evidence="2 4">Belongs to the MoeA family.</text>
</comment>